<dbReference type="EMBL" id="QWIN01000053">
    <property type="protein sequence ID" value="RMY60828.1"/>
    <property type="molecule type" value="Genomic_DNA"/>
</dbReference>
<dbReference type="InterPro" id="IPR024645">
    <property type="entry name" value="Mitochondr_Som1"/>
</dbReference>
<comment type="caution">
    <text evidence="2">The sequence shown here is derived from an EMBL/GenBank/DDBJ whole genome shotgun (WGS) entry which is preliminary data.</text>
</comment>
<organism evidence="2 3">
    <name type="scientific">Hortaea werneckii</name>
    <name type="common">Black yeast</name>
    <name type="synonym">Cladosporium werneckii</name>
    <dbReference type="NCBI Taxonomy" id="91943"/>
    <lineage>
        <taxon>Eukaryota</taxon>
        <taxon>Fungi</taxon>
        <taxon>Dikarya</taxon>
        <taxon>Ascomycota</taxon>
        <taxon>Pezizomycotina</taxon>
        <taxon>Dothideomycetes</taxon>
        <taxon>Dothideomycetidae</taxon>
        <taxon>Mycosphaerellales</taxon>
        <taxon>Teratosphaeriaceae</taxon>
        <taxon>Hortaea</taxon>
    </lineage>
</organism>
<feature type="region of interest" description="Disordered" evidence="1">
    <location>
        <begin position="1"/>
        <end position="54"/>
    </location>
</feature>
<gene>
    <name evidence="2" type="ORF">D0865_01317</name>
</gene>
<dbReference type="OrthoDB" id="3983163at2759"/>
<name>A0A3M7D937_HORWE</name>
<dbReference type="Pfam" id="PF11093">
    <property type="entry name" value="Mitochondr_Som1"/>
    <property type="match status" value="1"/>
</dbReference>
<dbReference type="GO" id="GO:0042720">
    <property type="term" value="C:mitochondrial inner membrane peptidase complex"/>
    <property type="evidence" value="ECO:0007669"/>
    <property type="project" value="InterPro"/>
</dbReference>
<evidence type="ECO:0000313" key="3">
    <source>
        <dbReference type="Proteomes" id="UP000270230"/>
    </source>
</evidence>
<evidence type="ECO:0000313" key="2">
    <source>
        <dbReference type="EMBL" id="RMY60828.1"/>
    </source>
</evidence>
<proteinExistence type="predicted"/>
<accession>A0A3M7D937</accession>
<reference evidence="2 3" key="1">
    <citation type="journal article" date="2018" name="BMC Genomics">
        <title>Genomic evidence for intraspecific hybridization in a clonal and extremely halotolerant yeast.</title>
        <authorList>
            <person name="Gostincar C."/>
            <person name="Stajich J.E."/>
            <person name="Zupancic J."/>
            <person name="Zalar P."/>
            <person name="Gunde-Cimerman N."/>
        </authorList>
    </citation>
    <scope>NUCLEOTIDE SEQUENCE [LARGE SCALE GENOMIC DNA]</scope>
    <source>
        <strain evidence="2 3">EXF-151</strain>
    </source>
</reference>
<dbReference type="VEuPathDB" id="FungiDB:BTJ68_10331"/>
<evidence type="ECO:0000256" key="1">
    <source>
        <dbReference type="SAM" id="MobiDB-lite"/>
    </source>
</evidence>
<dbReference type="AlphaFoldDB" id="A0A3M7D937"/>
<feature type="compositionally biased region" description="Low complexity" evidence="1">
    <location>
        <begin position="1"/>
        <end position="15"/>
    </location>
</feature>
<dbReference type="Proteomes" id="UP000270230">
    <property type="component" value="Unassembled WGS sequence"/>
</dbReference>
<sequence length="159" mass="17969">MLTSSNPTSSTSASNDFPRSSAIDNSSPIHPFIIEQQRPYDPSSSDPVHVESPETRCTWEKRLAGEEFGRMAPMVETFPPARLQQHAQYLPNGKARKPSVELKDCDLKELIQYECELRGPRESPRSKIVCEPVLRLFRQCANGLTAETTSWEGVHDRVR</sequence>
<protein>
    <submittedName>
        <fullName evidence="2">Uncharacterized protein</fullName>
    </submittedName>
</protein>